<feature type="domain" description="Phospholipid/glycerol acyltransferase" evidence="3">
    <location>
        <begin position="44"/>
        <end position="161"/>
    </location>
</feature>
<keyword evidence="5" id="KW-1185">Reference proteome</keyword>
<dbReference type="PANTHER" id="PTHR10434:SF11">
    <property type="entry name" value="1-ACYL-SN-GLYCEROL-3-PHOSPHATE ACYLTRANSFERASE"/>
    <property type="match status" value="1"/>
</dbReference>
<dbReference type="CDD" id="cd06551">
    <property type="entry name" value="LPLAT"/>
    <property type="match status" value="1"/>
</dbReference>
<evidence type="ECO:0000313" key="4">
    <source>
        <dbReference type="EMBL" id="MFE8700771.1"/>
    </source>
</evidence>
<evidence type="ECO:0000313" key="5">
    <source>
        <dbReference type="Proteomes" id="UP001601059"/>
    </source>
</evidence>
<name>A0ABW6K9A7_9BACI</name>
<keyword evidence="1" id="KW-0808">Transferase</keyword>
<comment type="caution">
    <text evidence="4">The sequence shown here is derived from an EMBL/GenBank/DDBJ whole genome shotgun (WGS) entry which is preliminary data.</text>
</comment>
<protein>
    <submittedName>
        <fullName evidence="4">Lysophospholipid acyltransferase family protein</fullName>
    </submittedName>
</protein>
<dbReference type="InterPro" id="IPR002123">
    <property type="entry name" value="Plipid/glycerol_acylTrfase"/>
</dbReference>
<dbReference type="SMART" id="SM00563">
    <property type="entry name" value="PlsC"/>
    <property type="match status" value="1"/>
</dbReference>
<accession>A0ABW6K9A7</accession>
<dbReference type="EMBL" id="JBIACK010000003">
    <property type="protein sequence ID" value="MFE8700771.1"/>
    <property type="molecule type" value="Genomic_DNA"/>
</dbReference>
<evidence type="ECO:0000259" key="3">
    <source>
        <dbReference type="SMART" id="SM00563"/>
    </source>
</evidence>
<organism evidence="4 5">
    <name type="scientific">Cytobacillus spartinae</name>
    <dbReference type="NCBI Taxonomy" id="3299023"/>
    <lineage>
        <taxon>Bacteria</taxon>
        <taxon>Bacillati</taxon>
        <taxon>Bacillota</taxon>
        <taxon>Bacilli</taxon>
        <taxon>Bacillales</taxon>
        <taxon>Bacillaceae</taxon>
        <taxon>Cytobacillus</taxon>
    </lineage>
</organism>
<dbReference type="SUPFAM" id="SSF69593">
    <property type="entry name" value="Glycerol-3-phosphate (1)-acyltransferase"/>
    <property type="match status" value="1"/>
</dbReference>
<dbReference type="Proteomes" id="UP001601059">
    <property type="component" value="Unassembled WGS sequence"/>
</dbReference>
<dbReference type="PANTHER" id="PTHR10434">
    <property type="entry name" value="1-ACYL-SN-GLYCEROL-3-PHOSPHATE ACYLTRANSFERASE"/>
    <property type="match status" value="1"/>
</dbReference>
<dbReference type="GO" id="GO:0016746">
    <property type="term" value="F:acyltransferase activity"/>
    <property type="evidence" value="ECO:0007669"/>
    <property type="project" value="UniProtKB-KW"/>
</dbReference>
<proteinExistence type="predicted"/>
<reference evidence="4 5" key="1">
    <citation type="submission" date="2024-08" db="EMBL/GenBank/DDBJ databases">
        <title>Two novel Cytobacillus novel species.</title>
        <authorList>
            <person name="Liu G."/>
        </authorList>
    </citation>
    <scope>NUCLEOTIDE SEQUENCE [LARGE SCALE GENOMIC DNA]</scope>
    <source>
        <strain evidence="4 5">FJAT-54145</strain>
    </source>
</reference>
<sequence length="250" mass="29756">MIYAEKSARFRWLFKHYQEKYLIPKNFHSLYYAGEIDSKANYPTLYMANHCSWWDGILLFQVLEQLSKKEHYIMMEEKQLSHYRFFRKLGAFSVDKDRLSEIRKSFRYAEELMNTEKAVWMFPQGGIFHQEQRPLQFQRGAEFLLTRFEKSVVKPVSLHYSFNQYQKPTASILFGDEIIINRANFNKGELALFLEKQLVHQLEVHRNMVIENVDFQGSTPFRSLLKTGKSTSDYFDTIKKGLSKWSTHSS</sequence>
<keyword evidence="2 4" id="KW-0012">Acyltransferase</keyword>
<evidence type="ECO:0000256" key="2">
    <source>
        <dbReference type="ARBA" id="ARBA00023315"/>
    </source>
</evidence>
<evidence type="ECO:0000256" key="1">
    <source>
        <dbReference type="ARBA" id="ARBA00022679"/>
    </source>
</evidence>
<dbReference type="RefSeq" id="WP_389360268.1">
    <property type="nucleotide sequence ID" value="NZ_JBIACK010000003.1"/>
</dbReference>
<dbReference type="Pfam" id="PF01553">
    <property type="entry name" value="Acyltransferase"/>
    <property type="match status" value="1"/>
</dbReference>
<gene>
    <name evidence="4" type="ORF">ACFYKX_09105</name>
</gene>